<dbReference type="AlphaFoldDB" id="A0A7W6P8N4"/>
<proteinExistence type="inferred from homology"/>
<feature type="domain" description="Glutaredoxin" evidence="8">
    <location>
        <begin position="21"/>
        <end position="81"/>
    </location>
</feature>
<keyword evidence="5" id="KW-1015">Disulfide bond</keyword>
<evidence type="ECO:0000256" key="3">
    <source>
        <dbReference type="ARBA" id="ARBA00022448"/>
    </source>
</evidence>
<reference evidence="9 10" key="1">
    <citation type="submission" date="2020-08" db="EMBL/GenBank/DDBJ databases">
        <title>Genomic Encyclopedia of Type Strains, Phase IV (KMG-IV): sequencing the most valuable type-strain genomes for metagenomic binning, comparative biology and taxonomic classification.</title>
        <authorList>
            <person name="Goeker M."/>
        </authorList>
    </citation>
    <scope>NUCLEOTIDE SEQUENCE [LARGE SCALE GENOMIC DNA]</scope>
    <source>
        <strain evidence="9 10">DSM 28101</strain>
    </source>
</reference>
<evidence type="ECO:0000256" key="6">
    <source>
        <dbReference type="ARBA" id="ARBA00023284"/>
    </source>
</evidence>
<dbReference type="Proteomes" id="UP000530571">
    <property type="component" value="Unassembled WGS sequence"/>
</dbReference>
<keyword evidence="4 7" id="KW-0249">Electron transport</keyword>
<dbReference type="Pfam" id="PF00462">
    <property type="entry name" value="Glutaredoxin"/>
    <property type="match status" value="1"/>
</dbReference>
<evidence type="ECO:0000256" key="1">
    <source>
        <dbReference type="ARBA" id="ARBA00002549"/>
    </source>
</evidence>
<keyword evidence="6 7" id="KW-0676">Redox-active center</keyword>
<keyword evidence="3 7" id="KW-0813">Transport</keyword>
<dbReference type="InterPro" id="IPR011900">
    <property type="entry name" value="GRX_bact"/>
</dbReference>
<keyword evidence="10" id="KW-1185">Reference proteome</keyword>
<sequence>MKLYEGETPATKGPQFIMANVEIYTREFCGFCARAKKLLADKGVDFTEYNATETPDVRAKMIERSNGGSTFPQIFIDDRHIGGCDDLLALDRAGQLDPLLAR</sequence>
<evidence type="ECO:0000259" key="8">
    <source>
        <dbReference type="Pfam" id="PF00462"/>
    </source>
</evidence>
<comment type="function">
    <text evidence="1 7">Has a glutathione-disulfide oxidoreductase activity in the presence of NADPH and glutathione reductase. Reduces low molecular weight disulfides and proteins.</text>
</comment>
<dbReference type="SUPFAM" id="SSF52833">
    <property type="entry name" value="Thioredoxin-like"/>
    <property type="match status" value="1"/>
</dbReference>
<evidence type="ECO:0000256" key="2">
    <source>
        <dbReference type="ARBA" id="ARBA00007787"/>
    </source>
</evidence>
<dbReference type="PRINTS" id="PR00160">
    <property type="entry name" value="GLUTAREDOXIN"/>
</dbReference>
<dbReference type="GO" id="GO:0045454">
    <property type="term" value="P:cell redox homeostasis"/>
    <property type="evidence" value="ECO:0007669"/>
    <property type="project" value="InterPro"/>
</dbReference>
<evidence type="ECO:0000313" key="9">
    <source>
        <dbReference type="EMBL" id="MBB4121432.1"/>
    </source>
</evidence>
<dbReference type="Gene3D" id="3.40.30.10">
    <property type="entry name" value="Glutaredoxin"/>
    <property type="match status" value="1"/>
</dbReference>
<comment type="caution">
    <text evidence="9">The sequence shown here is derived from an EMBL/GenBank/DDBJ whole genome shotgun (WGS) entry which is preliminary data.</text>
</comment>
<dbReference type="FunFam" id="3.40.30.10:FF:000018">
    <property type="entry name" value="Glutaredoxin"/>
    <property type="match status" value="1"/>
</dbReference>
<dbReference type="InterPro" id="IPR036249">
    <property type="entry name" value="Thioredoxin-like_sf"/>
</dbReference>
<dbReference type="PANTHER" id="PTHR45694:SF18">
    <property type="entry name" value="GLUTAREDOXIN-1-RELATED"/>
    <property type="match status" value="1"/>
</dbReference>
<dbReference type="GO" id="GO:0034599">
    <property type="term" value="P:cellular response to oxidative stress"/>
    <property type="evidence" value="ECO:0007669"/>
    <property type="project" value="TreeGrafter"/>
</dbReference>
<dbReference type="EMBL" id="JACIDZ010000003">
    <property type="protein sequence ID" value="MBB4121432.1"/>
    <property type="molecule type" value="Genomic_DNA"/>
</dbReference>
<dbReference type="GO" id="GO:0005737">
    <property type="term" value="C:cytoplasm"/>
    <property type="evidence" value="ECO:0007669"/>
    <property type="project" value="TreeGrafter"/>
</dbReference>
<keyword evidence="7" id="KW-0963">Cytoplasm</keyword>
<dbReference type="PANTHER" id="PTHR45694">
    <property type="entry name" value="GLUTAREDOXIN 2"/>
    <property type="match status" value="1"/>
</dbReference>
<evidence type="ECO:0000256" key="4">
    <source>
        <dbReference type="ARBA" id="ARBA00022982"/>
    </source>
</evidence>
<evidence type="ECO:0000256" key="7">
    <source>
        <dbReference type="RuleBase" id="RU364065"/>
    </source>
</evidence>
<gene>
    <name evidence="9" type="ORF">GGR30_001346</name>
</gene>
<evidence type="ECO:0000256" key="5">
    <source>
        <dbReference type="ARBA" id="ARBA00023157"/>
    </source>
</evidence>
<dbReference type="InterPro" id="IPR014025">
    <property type="entry name" value="Glutaredoxin_subgr"/>
</dbReference>
<protein>
    <recommendedName>
        <fullName evidence="7">Glutaredoxin</fullName>
    </recommendedName>
</protein>
<evidence type="ECO:0000313" key="10">
    <source>
        <dbReference type="Proteomes" id="UP000530571"/>
    </source>
</evidence>
<comment type="similarity">
    <text evidence="2 7">Belongs to the glutaredoxin family.</text>
</comment>
<accession>A0A7W6P8N4</accession>
<dbReference type="GO" id="GO:0015038">
    <property type="term" value="F:glutathione disulfide oxidoreductase activity"/>
    <property type="evidence" value="ECO:0007669"/>
    <property type="project" value="UniProtKB-UniRule"/>
</dbReference>
<dbReference type="PROSITE" id="PS51354">
    <property type="entry name" value="GLUTAREDOXIN_2"/>
    <property type="match status" value="1"/>
</dbReference>
<dbReference type="CDD" id="cd03418">
    <property type="entry name" value="GRX_GRXb_1_3_like"/>
    <property type="match status" value="1"/>
</dbReference>
<name>A0A7W6P8N4_9HYPH</name>
<dbReference type="NCBIfam" id="TIGR02181">
    <property type="entry name" value="GRX_bact"/>
    <property type="match status" value="1"/>
</dbReference>
<dbReference type="InterPro" id="IPR002109">
    <property type="entry name" value="Glutaredoxin"/>
</dbReference>
<organism evidence="9 10">
    <name type="scientific">Martelella radicis</name>
    <dbReference type="NCBI Taxonomy" id="1397476"/>
    <lineage>
        <taxon>Bacteria</taxon>
        <taxon>Pseudomonadati</taxon>
        <taxon>Pseudomonadota</taxon>
        <taxon>Alphaproteobacteria</taxon>
        <taxon>Hyphomicrobiales</taxon>
        <taxon>Aurantimonadaceae</taxon>
        <taxon>Martelella</taxon>
    </lineage>
</organism>